<dbReference type="Pfam" id="PF04777">
    <property type="entry name" value="Evr1_Alr"/>
    <property type="match status" value="1"/>
</dbReference>
<name>A0A1D2VMY1_9ASCO</name>
<organism evidence="8 9">
    <name type="scientific">Ascoidea rubescens DSM 1968</name>
    <dbReference type="NCBI Taxonomy" id="1344418"/>
    <lineage>
        <taxon>Eukaryota</taxon>
        <taxon>Fungi</taxon>
        <taxon>Dikarya</taxon>
        <taxon>Ascomycota</taxon>
        <taxon>Saccharomycotina</taxon>
        <taxon>Saccharomycetes</taxon>
        <taxon>Ascoideaceae</taxon>
        <taxon>Ascoidea</taxon>
    </lineage>
</organism>
<reference evidence="9" key="1">
    <citation type="submission" date="2016-05" db="EMBL/GenBank/DDBJ databases">
        <title>Comparative genomics of biotechnologically important yeasts.</title>
        <authorList>
            <consortium name="DOE Joint Genome Institute"/>
            <person name="Riley R."/>
            <person name="Haridas S."/>
            <person name="Wolfe K.H."/>
            <person name="Lopes M.R."/>
            <person name="Hittinger C.T."/>
            <person name="Goker M."/>
            <person name="Salamov A."/>
            <person name="Wisecaver J."/>
            <person name="Long T.M."/>
            <person name="Aerts A.L."/>
            <person name="Barry K."/>
            <person name="Choi C."/>
            <person name="Clum A."/>
            <person name="Coughlan A.Y."/>
            <person name="Deshpande S."/>
            <person name="Douglass A.P."/>
            <person name="Hanson S.J."/>
            <person name="Klenk H.-P."/>
            <person name="Labutti K."/>
            <person name="Lapidus A."/>
            <person name="Lindquist E."/>
            <person name="Lipzen A."/>
            <person name="Meier-Kolthoff J.P."/>
            <person name="Ohm R.A."/>
            <person name="Otillar R.P."/>
            <person name="Pangilinan J."/>
            <person name="Peng Y."/>
            <person name="Rokas A."/>
            <person name="Rosa C.A."/>
            <person name="Scheuner C."/>
            <person name="Sibirny A.A."/>
            <person name="Slot J.C."/>
            <person name="Stielow J.B."/>
            <person name="Sun H."/>
            <person name="Kurtzman C.P."/>
            <person name="Blackwell M."/>
            <person name="Grigoriev I.V."/>
            <person name="Jeffries T.W."/>
        </authorList>
    </citation>
    <scope>NUCLEOTIDE SEQUENCE [LARGE SCALE GENOMIC DNA]</scope>
    <source>
        <strain evidence="9">DSM 1968</strain>
    </source>
</reference>
<dbReference type="SUPFAM" id="SSF69000">
    <property type="entry name" value="FAD-dependent thiol oxidase"/>
    <property type="match status" value="1"/>
</dbReference>
<keyword evidence="3 6" id="KW-0274">FAD</keyword>
<dbReference type="STRING" id="1344418.A0A1D2VMY1"/>
<evidence type="ECO:0000256" key="3">
    <source>
        <dbReference type="ARBA" id="ARBA00022827"/>
    </source>
</evidence>
<gene>
    <name evidence="8" type="ORF">ASCRUDRAFT_22568</name>
</gene>
<dbReference type="InterPro" id="IPR036774">
    <property type="entry name" value="ERV/ALR_sulphydryl_oxid_sf"/>
</dbReference>
<keyword evidence="9" id="KW-1185">Reference proteome</keyword>
<dbReference type="FunFam" id="1.20.120.310:FF:000002">
    <property type="entry name" value="Sulfhydryl oxidase"/>
    <property type="match status" value="1"/>
</dbReference>
<protein>
    <recommendedName>
        <fullName evidence="6">Sulfhydryl oxidase</fullName>
        <ecNumber evidence="6">1.8.3.2</ecNumber>
    </recommendedName>
</protein>
<proteinExistence type="predicted"/>
<evidence type="ECO:0000256" key="2">
    <source>
        <dbReference type="ARBA" id="ARBA00022630"/>
    </source>
</evidence>
<dbReference type="RefSeq" id="XP_020049279.1">
    <property type="nucleotide sequence ID" value="XM_020189746.1"/>
</dbReference>
<evidence type="ECO:0000313" key="8">
    <source>
        <dbReference type="EMBL" id="ODV62972.1"/>
    </source>
</evidence>
<dbReference type="GO" id="GO:0016971">
    <property type="term" value="F:flavin-dependent sulfhydryl oxidase activity"/>
    <property type="evidence" value="ECO:0007669"/>
    <property type="project" value="EnsemblFungi"/>
</dbReference>
<dbReference type="EC" id="1.8.3.2" evidence="6"/>
<dbReference type="EMBL" id="KV454476">
    <property type="protein sequence ID" value="ODV62972.1"/>
    <property type="molecule type" value="Genomic_DNA"/>
</dbReference>
<feature type="non-terminal residue" evidence="8">
    <location>
        <position position="1"/>
    </location>
</feature>
<dbReference type="GeneID" id="30963382"/>
<dbReference type="GO" id="GO:0060904">
    <property type="term" value="P:regulation of protein folding in endoplasmic reticulum"/>
    <property type="evidence" value="ECO:0007669"/>
    <property type="project" value="EnsemblFungi"/>
</dbReference>
<dbReference type="InParanoid" id="A0A1D2VMY1"/>
<dbReference type="InterPro" id="IPR017905">
    <property type="entry name" value="ERV/ALR_sulphydryl_oxidase"/>
</dbReference>
<comment type="cofactor">
    <cofactor evidence="1 6">
        <name>FAD</name>
        <dbReference type="ChEBI" id="CHEBI:57692"/>
    </cofactor>
</comment>
<dbReference type="AlphaFoldDB" id="A0A1D2VMY1"/>
<evidence type="ECO:0000256" key="1">
    <source>
        <dbReference type="ARBA" id="ARBA00001974"/>
    </source>
</evidence>
<dbReference type="PANTHER" id="PTHR12645">
    <property type="entry name" value="ALR/ERV"/>
    <property type="match status" value="1"/>
</dbReference>
<evidence type="ECO:0000259" key="7">
    <source>
        <dbReference type="PROSITE" id="PS51324"/>
    </source>
</evidence>
<evidence type="ECO:0000256" key="4">
    <source>
        <dbReference type="ARBA" id="ARBA00023002"/>
    </source>
</evidence>
<keyword evidence="2 6" id="KW-0285">Flavoprotein</keyword>
<dbReference type="FunCoup" id="A0A1D2VMY1">
    <property type="interactions" value="13"/>
</dbReference>
<feature type="non-terminal residue" evidence="8">
    <location>
        <position position="171"/>
    </location>
</feature>
<evidence type="ECO:0000313" key="9">
    <source>
        <dbReference type="Proteomes" id="UP000095038"/>
    </source>
</evidence>
<dbReference type="PROSITE" id="PS51324">
    <property type="entry name" value="ERV_ALR"/>
    <property type="match status" value="1"/>
</dbReference>
<evidence type="ECO:0000256" key="5">
    <source>
        <dbReference type="ARBA" id="ARBA00023157"/>
    </source>
</evidence>
<evidence type="ECO:0000256" key="6">
    <source>
        <dbReference type="RuleBase" id="RU371123"/>
    </source>
</evidence>
<comment type="catalytic activity">
    <reaction evidence="6">
        <text>2 R'C(R)SH + O2 = R'C(R)S-S(R)CR' + H2O2</text>
        <dbReference type="Rhea" id="RHEA:17357"/>
        <dbReference type="ChEBI" id="CHEBI:15379"/>
        <dbReference type="ChEBI" id="CHEBI:16240"/>
        <dbReference type="ChEBI" id="CHEBI:16520"/>
        <dbReference type="ChEBI" id="CHEBI:17412"/>
        <dbReference type="EC" id="1.8.3.2"/>
    </reaction>
</comment>
<keyword evidence="4 6" id="KW-0560">Oxidoreductase</keyword>
<dbReference type="Gene3D" id="1.20.120.310">
    <property type="entry name" value="ERV/ALR sulfhydryl oxidase domain"/>
    <property type="match status" value="1"/>
</dbReference>
<keyword evidence="5" id="KW-1015">Disulfide bond</keyword>
<dbReference type="PANTHER" id="PTHR12645:SF1">
    <property type="entry name" value="FAD-LINKED SULFHYDRYL OXIDASE ERV2"/>
    <property type="match status" value="1"/>
</dbReference>
<accession>A0A1D2VMY1</accession>
<feature type="domain" description="ERV/ALR sulfhydryl oxidase" evidence="7">
    <location>
        <begin position="28"/>
        <end position="128"/>
    </location>
</feature>
<dbReference type="OrthoDB" id="59470at2759"/>
<dbReference type="InterPro" id="IPR039799">
    <property type="entry name" value="ALR/ERV"/>
</dbReference>
<sequence>DQIDSTEKDVQNPQSDIVLKPFMPKMANETLRQELGRATWTLLHNILARYPDNPSSQEKETLNQFLHLFVKVYPCGDCAEHFQRLIEKFPPQINSKQSAALWGCDVHNKVNKFLKKPQYDCTNILNDYDCGCGGDEDDNQNNEFDFSTSYSKSDHIKNIKIDEVERKQKGG</sequence>
<dbReference type="GO" id="GO:0005789">
    <property type="term" value="C:endoplasmic reticulum membrane"/>
    <property type="evidence" value="ECO:0007669"/>
    <property type="project" value="EnsemblFungi"/>
</dbReference>
<dbReference type="GO" id="GO:0050660">
    <property type="term" value="F:flavin adenine dinucleotide binding"/>
    <property type="evidence" value="ECO:0007669"/>
    <property type="project" value="TreeGrafter"/>
</dbReference>
<dbReference type="Proteomes" id="UP000095038">
    <property type="component" value="Unassembled WGS sequence"/>
</dbReference>
<dbReference type="GO" id="GO:0005739">
    <property type="term" value="C:mitochondrion"/>
    <property type="evidence" value="ECO:0007669"/>
    <property type="project" value="TreeGrafter"/>
</dbReference>